<dbReference type="EMBL" id="KZ819602">
    <property type="protein sequence ID" value="PWN36597.1"/>
    <property type="molecule type" value="Genomic_DNA"/>
</dbReference>
<keyword evidence="2 4" id="KW-0863">Zinc-finger</keyword>
<evidence type="ECO:0000256" key="5">
    <source>
        <dbReference type="SAM" id="MobiDB-lite"/>
    </source>
</evidence>
<feature type="domain" description="ZZ-type" evidence="6">
    <location>
        <begin position="302"/>
        <end position="362"/>
    </location>
</feature>
<dbReference type="Gene3D" id="3.10.20.90">
    <property type="entry name" value="Phosphatidylinositol 3-kinase Catalytic Subunit, Chain A, domain 1"/>
    <property type="match status" value="1"/>
</dbReference>
<feature type="compositionally biased region" description="Basic residues" evidence="5">
    <location>
        <begin position="255"/>
        <end position="265"/>
    </location>
</feature>
<dbReference type="Pfam" id="PF00564">
    <property type="entry name" value="PB1"/>
    <property type="match status" value="1"/>
</dbReference>
<feature type="region of interest" description="Disordered" evidence="5">
    <location>
        <begin position="128"/>
        <end position="294"/>
    </location>
</feature>
<keyword evidence="9" id="KW-1185">Reference proteome</keyword>
<name>A0A316VG43_9BASI</name>
<dbReference type="RefSeq" id="XP_025356899.1">
    <property type="nucleotide sequence ID" value="XM_025502368.1"/>
</dbReference>
<dbReference type="OrthoDB" id="661148at2759"/>
<dbReference type="SUPFAM" id="SSF57850">
    <property type="entry name" value="RING/U-box"/>
    <property type="match status" value="3"/>
</dbReference>
<dbReference type="CDD" id="cd05992">
    <property type="entry name" value="PB1"/>
    <property type="match status" value="1"/>
</dbReference>
<reference evidence="8 9" key="1">
    <citation type="journal article" date="2018" name="Mol. Biol. Evol.">
        <title>Broad Genomic Sampling Reveals a Smut Pathogenic Ancestry of the Fungal Clade Ustilaginomycotina.</title>
        <authorList>
            <person name="Kijpornyongpan T."/>
            <person name="Mondo S.J."/>
            <person name="Barry K."/>
            <person name="Sandor L."/>
            <person name="Lee J."/>
            <person name="Lipzen A."/>
            <person name="Pangilinan J."/>
            <person name="LaButti K."/>
            <person name="Hainaut M."/>
            <person name="Henrissat B."/>
            <person name="Grigoriev I.V."/>
            <person name="Spatafora J.W."/>
            <person name="Aime M.C."/>
        </authorList>
    </citation>
    <scope>NUCLEOTIDE SEQUENCE [LARGE SCALE GENOMIC DNA]</scope>
    <source>
        <strain evidence="8 9">MCA 3882</strain>
    </source>
</reference>
<dbReference type="SMART" id="SM00666">
    <property type="entry name" value="PB1"/>
    <property type="match status" value="1"/>
</dbReference>
<dbReference type="Gene3D" id="3.30.60.90">
    <property type="match status" value="3"/>
</dbReference>
<evidence type="ECO:0000259" key="6">
    <source>
        <dbReference type="PROSITE" id="PS50135"/>
    </source>
</evidence>
<organism evidence="8 9">
    <name type="scientific">Meira miltonrushii</name>
    <dbReference type="NCBI Taxonomy" id="1280837"/>
    <lineage>
        <taxon>Eukaryota</taxon>
        <taxon>Fungi</taxon>
        <taxon>Dikarya</taxon>
        <taxon>Basidiomycota</taxon>
        <taxon>Ustilaginomycotina</taxon>
        <taxon>Exobasidiomycetes</taxon>
        <taxon>Exobasidiales</taxon>
        <taxon>Brachybasidiaceae</taxon>
        <taxon>Meira</taxon>
    </lineage>
</organism>
<feature type="compositionally biased region" description="Low complexity" evidence="5">
    <location>
        <begin position="243"/>
        <end position="254"/>
    </location>
</feature>
<feature type="compositionally biased region" description="Polar residues" evidence="5">
    <location>
        <begin position="154"/>
        <end position="175"/>
    </location>
</feature>
<dbReference type="InterPro" id="IPR000270">
    <property type="entry name" value="PB1_dom"/>
</dbReference>
<dbReference type="GO" id="GO:0008270">
    <property type="term" value="F:zinc ion binding"/>
    <property type="evidence" value="ECO:0007669"/>
    <property type="project" value="UniProtKB-KW"/>
</dbReference>
<evidence type="ECO:0000313" key="9">
    <source>
        <dbReference type="Proteomes" id="UP000245771"/>
    </source>
</evidence>
<dbReference type="PANTHER" id="PTHR20930:SF0">
    <property type="entry name" value="PROTEIN ILRUN"/>
    <property type="match status" value="1"/>
</dbReference>
<dbReference type="PANTHER" id="PTHR20930">
    <property type="entry name" value="OVARIAN CARCINOMA ANTIGEN CA125-RELATED"/>
    <property type="match status" value="1"/>
</dbReference>
<evidence type="ECO:0000259" key="7">
    <source>
        <dbReference type="PROSITE" id="PS51745"/>
    </source>
</evidence>
<evidence type="ECO:0000256" key="1">
    <source>
        <dbReference type="ARBA" id="ARBA00022723"/>
    </source>
</evidence>
<protein>
    <recommendedName>
        <fullName evidence="10">ZZ-type domain-containing protein</fullName>
    </recommendedName>
</protein>
<dbReference type="SUPFAM" id="SSF54277">
    <property type="entry name" value="CAD &amp; PB1 domains"/>
    <property type="match status" value="1"/>
</dbReference>
<feature type="domain" description="PB1" evidence="7">
    <location>
        <begin position="14"/>
        <end position="94"/>
    </location>
</feature>
<dbReference type="InParanoid" id="A0A316VG43"/>
<dbReference type="GeneID" id="37024149"/>
<dbReference type="PROSITE" id="PS50135">
    <property type="entry name" value="ZF_ZZ_2"/>
    <property type="match status" value="1"/>
</dbReference>
<dbReference type="Proteomes" id="UP000245771">
    <property type="component" value="Unassembled WGS sequence"/>
</dbReference>
<evidence type="ECO:0000256" key="4">
    <source>
        <dbReference type="PROSITE-ProRule" id="PRU00228"/>
    </source>
</evidence>
<proteinExistence type="predicted"/>
<keyword evidence="3" id="KW-0862">Zinc</keyword>
<dbReference type="InterPro" id="IPR053793">
    <property type="entry name" value="PB1-like"/>
</dbReference>
<dbReference type="AlphaFoldDB" id="A0A316VG43"/>
<sequence length="699" mass="75910">MNIGLHPDIPSGVPLILKANCEERMKRIRFGPDVSNLCFDEFQRKVGHALQFDDVDFSVTWQDDDGEYCHITNTDDLKEALLYFAPSTITSSAASSGSSSNGTTELPPITMRVNVQVETAVSLSDFGSSVWGGSDEEDESWYGDEGGSSPGKKSMSNASLGSSRYRLSTASGSNARSRKTHGSSRISSQASSTSSSSSWQYPQSQMAYSPNRSEMSRHGPSPLGKWRNGVRQGSVASEDPSELNSLSSLSIHPSSRSRRQERHTHHSDSDSDGSCDTHAPRIKHAGGRNTIRQEEPNGWNVHVGIQCKTCHIEPIIGVRYHCASCVKGADFCSDCERTGNAVRLSTHHEESHIMIKFGTPLNGVDVADVLGRALHVTSQRLVEQASDSSSSTSGPSTSPTKIRTKTYAVRGQMPKNVLRCSFCAGSVIGTRYICANCPIVTIDSRDGYNLCSSCELQSLRCHDPTHFFIKIRMDPTTAHIDRIALGDRWEIQELTGGGSLLPCLYSDLPVPDPFLPPNERNGQRNSTIRLGDGLQIQGADGSQISIGSPNEANGGLMMRGTSGSEISIDGSNMGGGGALGLRGWCPPWLGGQSQRDIELQRMREANARVVVPLEMLVHPSILCDNCFQLVHGAWYRCCHCTTSYDLCGTCMSRIAHDQTHAFAVFKQPVDLDLFKSCVDHQDAGDTPGASRPMLNFSLS</sequence>
<feature type="compositionally biased region" description="Low complexity" evidence="5">
    <location>
        <begin position="386"/>
        <end position="400"/>
    </location>
</feature>
<gene>
    <name evidence="8" type="ORF">FA14DRAFT_4528</name>
</gene>
<evidence type="ECO:0008006" key="10">
    <source>
        <dbReference type="Google" id="ProtNLM"/>
    </source>
</evidence>
<dbReference type="InterPro" id="IPR000433">
    <property type="entry name" value="Znf_ZZ"/>
</dbReference>
<dbReference type="PROSITE" id="PS51745">
    <property type="entry name" value="PB1"/>
    <property type="match status" value="1"/>
</dbReference>
<accession>A0A316VG43</accession>
<evidence type="ECO:0000256" key="2">
    <source>
        <dbReference type="ARBA" id="ARBA00022771"/>
    </source>
</evidence>
<dbReference type="STRING" id="1280837.A0A316VG43"/>
<dbReference type="SMART" id="SM00291">
    <property type="entry name" value="ZnF_ZZ"/>
    <property type="match status" value="3"/>
</dbReference>
<keyword evidence="1" id="KW-0479">Metal-binding</keyword>
<dbReference type="InterPro" id="IPR043145">
    <property type="entry name" value="Znf_ZZ_sf"/>
</dbReference>
<feature type="compositionally biased region" description="Low complexity" evidence="5">
    <location>
        <begin position="183"/>
        <end position="205"/>
    </location>
</feature>
<dbReference type="Pfam" id="PF00569">
    <property type="entry name" value="ZZ"/>
    <property type="match status" value="1"/>
</dbReference>
<evidence type="ECO:0000313" key="8">
    <source>
        <dbReference type="EMBL" id="PWN36597.1"/>
    </source>
</evidence>
<feature type="region of interest" description="Disordered" evidence="5">
    <location>
        <begin position="381"/>
        <end position="405"/>
    </location>
</feature>
<evidence type="ECO:0000256" key="3">
    <source>
        <dbReference type="ARBA" id="ARBA00022833"/>
    </source>
</evidence>